<proteinExistence type="inferred from homology"/>
<dbReference type="InterPro" id="IPR045276">
    <property type="entry name" value="YbiO_bact"/>
</dbReference>
<dbReference type="Pfam" id="PF00924">
    <property type="entry name" value="MS_channel_2nd"/>
    <property type="match status" value="1"/>
</dbReference>
<dbReference type="PANTHER" id="PTHR30460:SF0">
    <property type="entry name" value="MODERATE CONDUCTANCE MECHANOSENSITIVE CHANNEL YBIO"/>
    <property type="match status" value="1"/>
</dbReference>
<reference evidence="11 12" key="1">
    <citation type="submission" date="2017-05" db="EMBL/GenBank/DDBJ databases">
        <title>Vagococcus spp. assemblies.</title>
        <authorList>
            <person name="Gulvik C.A."/>
        </authorList>
    </citation>
    <scope>NUCLEOTIDE SEQUENCE [LARGE SCALE GENOMIC DNA]</scope>
    <source>
        <strain evidence="11 12">NCFB 2777</strain>
    </source>
</reference>
<dbReference type="Gene3D" id="3.30.70.100">
    <property type="match status" value="1"/>
</dbReference>
<dbReference type="GeneID" id="98568420"/>
<comment type="function">
    <text evidence="7">May play a role in resistance to osmotic downshock.</text>
</comment>
<comment type="subcellular location">
    <subcellularLocation>
        <location evidence="1">Cell membrane</location>
        <topology evidence="1">Multi-pass membrane protein</topology>
    </subcellularLocation>
</comment>
<sequence>MYKYFLTSSTVNSSEGTLTEEATKTVNAFTKFWDSIDWDGLIASFISKGIVILIAIVIILSAKKIGLTLIRRGFNNYRTKESYSTNRIETLHRLTSNTFQYFLYFILLYTILTVVGVPVGSLIAGAGIAGIAIGLGAQGFINDFLTGFFIILERQIDVGNFVKIDGIEGTVQSVGLRTTKIKSLDGTLHFIPNRNISIISNLSRENMQALIKIRLKPDTDFADIHQIIEKVNAELVPKYPEIQSGPDNLGLSDLGNGQVAIKISIYTLNGAQYKVQADFLSAYLKAITAAGYDVPDSPLILK</sequence>
<keyword evidence="4 8" id="KW-0812">Transmembrane</keyword>
<name>A0A429ZMI1_9ENTE</name>
<evidence type="ECO:0000256" key="5">
    <source>
        <dbReference type="ARBA" id="ARBA00022989"/>
    </source>
</evidence>
<evidence type="ECO:0000256" key="6">
    <source>
        <dbReference type="ARBA" id="ARBA00023136"/>
    </source>
</evidence>
<dbReference type="SUPFAM" id="SSF82861">
    <property type="entry name" value="Mechanosensitive channel protein MscS (YggB), transmembrane region"/>
    <property type="match status" value="1"/>
</dbReference>
<dbReference type="SUPFAM" id="SSF82689">
    <property type="entry name" value="Mechanosensitive channel protein MscS (YggB), C-terminal domain"/>
    <property type="match status" value="1"/>
</dbReference>
<keyword evidence="3" id="KW-1003">Cell membrane</keyword>
<dbReference type="Proteomes" id="UP000287239">
    <property type="component" value="Unassembled WGS sequence"/>
</dbReference>
<dbReference type="PANTHER" id="PTHR30460">
    <property type="entry name" value="MODERATE CONDUCTANCE MECHANOSENSITIVE CHANNEL YBIO"/>
    <property type="match status" value="1"/>
</dbReference>
<feature type="domain" description="Mechanosensitive ion channel transmembrane helices 2/3" evidence="10">
    <location>
        <begin position="101"/>
        <end position="138"/>
    </location>
</feature>
<accession>A0A429ZMI1</accession>
<dbReference type="AlphaFoldDB" id="A0A429ZMI1"/>
<keyword evidence="5 8" id="KW-1133">Transmembrane helix</keyword>
<dbReference type="InterPro" id="IPR010920">
    <property type="entry name" value="LSM_dom_sf"/>
</dbReference>
<evidence type="ECO:0000259" key="9">
    <source>
        <dbReference type="Pfam" id="PF00924"/>
    </source>
</evidence>
<evidence type="ECO:0000256" key="8">
    <source>
        <dbReference type="SAM" id="Phobius"/>
    </source>
</evidence>
<dbReference type="OrthoDB" id="9809206at2"/>
<comment type="caution">
    <text evidence="11">The sequence shown here is derived from an EMBL/GenBank/DDBJ whole genome shotgun (WGS) entry which is preliminary data.</text>
</comment>
<feature type="domain" description="Mechanosensitive ion channel MscS" evidence="9">
    <location>
        <begin position="141"/>
        <end position="204"/>
    </location>
</feature>
<evidence type="ECO:0000256" key="1">
    <source>
        <dbReference type="ARBA" id="ARBA00004651"/>
    </source>
</evidence>
<dbReference type="Gene3D" id="1.10.287.1260">
    <property type="match status" value="1"/>
</dbReference>
<dbReference type="InterPro" id="IPR011066">
    <property type="entry name" value="MscS_channel_C_sf"/>
</dbReference>
<evidence type="ECO:0000256" key="3">
    <source>
        <dbReference type="ARBA" id="ARBA00022475"/>
    </source>
</evidence>
<dbReference type="RefSeq" id="WP_126780118.1">
    <property type="nucleotide sequence ID" value="NZ_CAUQJP010000016.1"/>
</dbReference>
<evidence type="ECO:0000256" key="7">
    <source>
        <dbReference type="ARBA" id="ARBA00059688"/>
    </source>
</evidence>
<organism evidence="11 12">
    <name type="scientific">Vagococcus salmoninarum</name>
    <dbReference type="NCBI Taxonomy" id="2739"/>
    <lineage>
        <taxon>Bacteria</taxon>
        <taxon>Bacillati</taxon>
        <taxon>Bacillota</taxon>
        <taxon>Bacilli</taxon>
        <taxon>Lactobacillales</taxon>
        <taxon>Enterococcaceae</taxon>
        <taxon>Vagococcus</taxon>
    </lineage>
</organism>
<keyword evidence="12" id="KW-1185">Reference proteome</keyword>
<dbReference type="EMBL" id="NGJU01000012">
    <property type="protein sequence ID" value="RST94912.1"/>
    <property type="molecule type" value="Genomic_DNA"/>
</dbReference>
<feature type="transmembrane region" description="Helical" evidence="8">
    <location>
        <begin position="41"/>
        <end position="62"/>
    </location>
</feature>
<dbReference type="FunFam" id="2.30.30.60:FF:000001">
    <property type="entry name" value="MscS Mechanosensitive ion channel"/>
    <property type="match status" value="1"/>
</dbReference>
<evidence type="ECO:0000256" key="4">
    <source>
        <dbReference type="ARBA" id="ARBA00022692"/>
    </source>
</evidence>
<gene>
    <name evidence="11" type="ORF">CBF35_08560</name>
</gene>
<dbReference type="GO" id="GO:0008381">
    <property type="term" value="F:mechanosensitive monoatomic ion channel activity"/>
    <property type="evidence" value="ECO:0007669"/>
    <property type="project" value="InterPro"/>
</dbReference>
<evidence type="ECO:0000256" key="2">
    <source>
        <dbReference type="ARBA" id="ARBA00008017"/>
    </source>
</evidence>
<evidence type="ECO:0000313" key="11">
    <source>
        <dbReference type="EMBL" id="RST94912.1"/>
    </source>
</evidence>
<dbReference type="Pfam" id="PF21088">
    <property type="entry name" value="MS_channel_1st"/>
    <property type="match status" value="1"/>
</dbReference>
<keyword evidence="6 8" id="KW-0472">Membrane</keyword>
<evidence type="ECO:0000313" key="12">
    <source>
        <dbReference type="Proteomes" id="UP000287239"/>
    </source>
</evidence>
<dbReference type="Gene3D" id="2.30.30.60">
    <property type="match status" value="1"/>
</dbReference>
<evidence type="ECO:0000259" key="10">
    <source>
        <dbReference type="Pfam" id="PF21088"/>
    </source>
</evidence>
<protein>
    <submittedName>
        <fullName evidence="11">Mechanosensitive ion channel protein MscS</fullName>
    </submittedName>
</protein>
<dbReference type="InterPro" id="IPR006685">
    <property type="entry name" value="MscS_channel_2nd"/>
</dbReference>
<dbReference type="GO" id="GO:0005886">
    <property type="term" value="C:plasma membrane"/>
    <property type="evidence" value="ECO:0007669"/>
    <property type="project" value="UniProtKB-SubCell"/>
</dbReference>
<dbReference type="SUPFAM" id="SSF50182">
    <property type="entry name" value="Sm-like ribonucleoproteins"/>
    <property type="match status" value="1"/>
</dbReference>
<dbReference type="InterPro" id="IPR049142">
    <property type="entry name" value="MS_channel_1st"/>
</dbReference>
<dbReference type="InterPro" id="IPR011014">
    <property type="entry name" value="MscS_channel_TM-2"/>
</dbReference>
<feature type="transmembrane region" description="Helical" evidence="8">
    <location>
        <begin position="129"/>
        <end position="152"/>
    </location>
</feature>
<dbReference type="InterPro" id="IPR023408">
    <property type="entry name" value="MscS_beta-dom_sf"/>
</dbReference>
<comment type="similarity">
    <text evidence="2">Belongs to the MscS (TC 1.A.23) family.</text>
</comment>
<feature type="transmembrane region" description="Helical" evidence="8">
    <location>
        <begin position="101"/>
        <end position="123"/>
    </location>
</feature>